<dbReference type="SUPFAM" id="SSF48452">
    <property type="entry name" value="TPR-like"/>
    <property type="match status" value="1"/>
</dbReference>
<evidence type="ECO:0000256" key="1">
    <source>
        <dbReference type="SAM" id="SignalP"/>
    </source>
</evidence>
<accession>A0A369TCI0</accession>
<keyword evidence="3" id="KW-1185">Reference proteome</keyword>
<dbReference type="InterPro" id="IPR006315">
    <property type="entry name" value="OM_autotransptr_brl_dom"/>
</dbReference>
<dbReference type="AlphaFoldDB" id="A0A369TCI0"/>
<proteinExistence type="predicted"/>
<dbReference type="Gene3D" id="1.25.40.10">
    <property type="entry name" value="Tetratricopeptide repeat domain"/>
    <property type="match status" value="1"/>
</dbReference>
<reference evidence="2 3" key="1">
    <citation type="submission" date="2018-07" db="EMBL/GenBank/DDBJ databases">
        <title>Venubactetium sediminum gen. nov., sp. nov., isolated from a marine solar saltern.</title>
        <authorList>
            <person name="Wang S."/>
        </authorList>
    </citation>
    <scope>NUCLEOTIDE SEQUENCE [LARGE SCALE GENOMIC DNA]</scope>
    <source>
        <strain evidence="2 3">WD2A32</strain>
    </source>
</reference>
<dbReference type="EMBL" id="QPMH01000006">
    <property type="protein sequence ID" value="RDD62234.1"/>
    <property type="molecule type" value="Genomic_DNA"/>
</dbReference>
<dbReference type="Gene3D" id="2.40.128.130">
    <property type="entry name" value="Autotransporter beta-domain"/>
    <property type="match status" value="1"/>
</dbReference>
<evidence type="ECO:0000313" key="2">
    <source>
        <dbReference type="EMBL" id="RDD62234.1"/>
    </source>
</evidence>
<protein>
    <submittedName>
        <fullName evidence="2">Autotransporter outer membrane beta-barrel domain-containing protein</fullName>
    </submittedName>
</protein>
<dbReference type="NCBIfam" id="TIGR01414">
    <property type="entry name" value="autotrans_barl"/>
    <property type="match status" value="1"/>
</dbReference>
<dbReference type="InterPro" id="IPR011990">
    <property type="entry name" value="TPR-like_helical_dom_sf"/>
</dbReference>
<dbReference type="SUPFAM" id="SSF103515">
    <property type="entry name" value="Autotransporter"/>
    <property type="match status" value="1"/>
</dbReference>
<organism evidence="2 3">
    <name type="scientific">Ferruginivarius sediminum</name>
    <dbReference type="NCBI Taxonomy" id="2661937"/>
    <lineage>
        <taxon>Bacteria</taxon>
        <taxon>Pseudomonadati</taxon>
        <taxon>Pseudomonadota</taxon>
        <taxon>Alphaproteobacteria</taxon>
        <taxon>Rhodospirillales</taxon>
        <taxon>Rhodospirillaceae</taxon>
        <taxon>Ferruginivarius</taxon>
    </lineage>
</organism>
<keyword evidence="1" id="KW-0732">Signal</keyword>
<sequence>MQQVDRGRVSVMGVRTIKYVTALLVAFGMAQASAQAAETGGDVPEGVLPEGPAAISFDEILADPTSPSRNLRYARKLVQEGNLVLAATALERILLLNPELDRVRLYYAIVLYRIANYTEAEREFEVLQGSDKLPENLQRQADRYLEASRRQQRAFKGSFTLGAGAHYDSNRNSYPQADEFRVLDTLIDGTEEENADVGRLLTGTFDVTYDPGFQRLREFYAIATGLVDDQVEEDSLDLAAGILEVGASYDATVVEIVPHLRHEHLRLDGDLFARISEAGLRLQRRFRQVQGLDAHIEGRAAYEEFSNTETLRFNNEQNGQLYEIEAGAGYNISDSMRVAASYTYGDKSADVGFHSYESHKFRASYTWVFPNRMFALASGSVEFLDFDEIDPFISPTTTREDMDSRVRLTYGLPASLIATTFGTPQEPEFLRNLVLSVSGEYFRSDSNITNFDYENWRASALVTKRFEF</sequence>
<dbReference type="Proteomes" id="UP000253941">
    <property type="component" value="Unassembled WGS sequence"/>
</dbReference>
<evidence type="ECO:0000313" key="3">
    <source>
        <dbReference type="Proteomes" id="UP000253941"/>
    </source>
</evidence>
<dbReference type="InterPro" id="IPR036709">
    <property type="entry name" value="Autotransporte_beta_dom_sf"/>
</dbReference>
<comment type="caution">
    <text evidence="2">The sequence shown here is derived from an EMBL/GenBank/DDBJ whole genome shotgun (WGS) entry which is preliminary data.</text>
</comment>
<gene>
    <name evidence="2" type="ORF">DRB17_08355</name>
</gene>
<dbReference type="GO" id="GO:0019867">
    <property type="term" value="C:outer membrane"/>
    <property type="evidence" value="ECO:0007669"/>
    <property type="project" value="InterPro"/>
</dbReference>
<name>A0A369TCI0_9PROT</name>
<feature type="signal peptide" evidence="1">
    <location>
        <begin position="1"/>
        <end position="36"/>
    </location>
</feature>
<feature type="chain" id="PRO_5016680401" evidence="1">
    <location>
        <begin position="37"/>
        <end position="468"/>
    </location>
</feature>